<dbReference type="PROSITE" id="PS51819">
    <property type="entry name" value="VOC"/>
    <property type="match status" value="1"/>
</dbReference>
<evidence type="ECO:0000259" key="1">
    <source>
        <dbReference type="PROSITE" id="PS51819"/>
    </source>
</evidence>
<dbReference type="SUPFAM" id="SSF54593">
    <property type="entry name" value="Glyoxalase/Bleomycin resistance protein/Dihydroxybiphenyl dioxygenase"/>
    <property type="match status" value="1"/>
</dbReference>
<proteinExistence type="predicted"/>
<dbReference type="Proteomes" id="UP000307657">
    <property type="component" value="Unassembled WGS sequence"/>
</dbReference>
<protein>
    <submittedName>
        <fullName evidence="2">VOC family protein</fullName>
    </submittedName>
</protein>
<accession>A0A4U0F0R9</accession>
<evidence type="ECO:0000313" key="2">
    <source>
        <dbReference type="EMBL" id="TJY37820.1"/>
    </source>
</evidence>
<gene>
    <name evidence="2" type="ORF">E5167_00770</name>
</gene>
<sequence length="192" mass="22569">MKNKMKNKTIMTKKNLLTIMLVIVGVNIYAQNNEKLQLEKLTQKFKDSIENFEDNSSFNSLLSLKTLIRTKDFEASKTFYTQILNLEIIEEYDDGNGSKGIIMRFGPIGSNAFFEISEISDNHSYYQEQFSKNLENDKIDIQLRTDNIEFWAMRLKEKWNARGPILRPWGSQYLYLRDPDGLQIIIYQEKSK</sequence>
<comment type="caution">
    <text evidence="2">The sequence shown here is derived from an EMBL/GenBank/DDBJ whole genome shotgun (WGS) entry which is preliminary data.</text>
</comment>
<dbReference type="Gene3D" id="3.10.180.10">
    <property type="entry name" value="2,3-Dihydroxybiphenyl 1,2-Dioxygenase, domain 1"/>
    <property type="match status" value="1"/>
</dbReference>
<evidence type="ECO:0000313" key="3">
    <source>
        <dbReference type="Proteomes" id="UP000307657"/>
    </source>
</evidence>
<dbReference type="Pfam" id="PF00903">
    <property type="entry name" value="Glyoxalase"/>
    <property type="match status" value="1"/>
</dbReference>
<dbReference type="OrthoDB" id="9795618at2"/>
<dbReference type="AlphaFoldDB" id="A0A4U0F0R9"/>
<dbReference type="InterPro" id="IPR037523">
    <property type="entry name" value="VOC_core"/>
</dbReference>
<name>A0A4U0F0R9_9FLAO</name>
<dbReference type="InterPro" id="IPR004360">
    <property type="entry name" value="Glyas_Fos-R_dOase_dom"/>
</dbReference>
<dbReference type="InterPro" id="IPR029068">
    <property type="entry name" value="Glyas_Bleomycin-R_OHBP_Dase"/>
</dbReference>
<dbReference type="EMBL" id="SUPL01000001">
    <property type="protein sequence ID" value="TJY37820.1"/>
    <property type="molecule type" value="Genomic_DNA"/>
</dbReference>
<feature type="domain" description="VOC" evidence="1">
    <location>
        <begin position="60"/>
        <end position="189"/>
    </location>
</feature>
<reference evidence="2 3" key="1">
    <citation type="submission" date="2019-04" db="EMBL/GenBank/DDBJ databases">
        <title>Lacinutrix sp. nov., isolated from marine water.</title>
        <authorList>
            <person name="Kim W."/>
        </authorList>
    </citation>
    <scope>NUCLEOTIDE SEQUENCE [LARGE SCALE GENOMIC DNA]</scope>
    <source>
        <strain evidence="2 3">CAU 1491</strain>
    </source>
</reference>
<dbReference type="CDD" id="cd06587">
    <property type="entry name" value="VOC"/>
    <property type="match status" value="1"/>
</dbReference>
<organism evidence="2 3">
    <name type="scientific">Pontimicrobium aquaticum</name>
    <dbReference type="NCBI Taxonomy" id="2565367"/>
    <lineage>
        <taxon>Bacteria</taxon>
        <taxon>Pseudomonadati</taxon>
        <taxon>Bacteroidota</taxon>
        <taxon>Flavobacteriia</taxon>
        <taxon>Flavobacteriales</taxon>
        <taxon>Flavobacteriaceae</taxon>
        <taxon>Pontimicrobium</taxon>
    </lineage>
</organism>
<keyword evidence="3" id="KW-1185">Reference proteome</keyword>